<feature type="compositionally biased region" description="Polar residues" evidence="1">
    <location>
        <begin position="1"/>
        <end position="10"/>
    </location>
</feature>
<dbReference type="Proteomes" id="UP001556367">
    <property type="component" value="Unassembled WGS sequence"/>
</dbReference>
<organism evidence="2 3">
    <name type="scientific">Hohenbuehelia grisea</name>
    <dbReference type="NCBI Taxonomy" id="104357"/>
    <lineage>
        <taxon>Eukaryota</taxon>
        <taxon>Fungi</taxon>
        <taxon>Dikarya</taxon>
        <taxon>Basidiomycota</taxon>
        <taxon>Agaricomycotina</taxon>
        <taxon>Agaricomycetes</taxon>
        <taxon>Agaricomycetidae</taxon>
        <taxon>Agaricales</taxon>
        <taxon>Pleurotineae</taxon>
        <taxon>Pleurotaceae</taxon>
        <taxon>Hohenbuehelia</taxon>
    </lineage>
</organism>
<evidence type="ECO:0000256" key="1">
    <source>
        <dbReference type="SAM" id="MobiDB-lite"/>
    </source>
</evidence>
<name>A0ABR3IYS7_9AGAR</name>
<sequence length="147" mass="15664">MPGYTQTARKSTGGRPPKRRLADLESESQPSASSRGITRPPRSKAQVKSVKKLKSGASETVRAQPDATMGFPAQQTTKPGDRPMGDNHQVEQDKATGEPATGGSGGLKEGILIPRRSTGGTTAHKCLRQTARKSTGGRTPRRRDEMA</sequence>
<comment type="caution">
    <text evidence="2">The sequence shown here is derived from an EMBL/GenBank/DDBJ whole genome shotgun (WGS) entry which is preliminary data.</text>
</comment>
<proteinExistence type="predicted"/>
<evidence type="ECO:0000313" key="2">
    <source>
        <dbReference type="EMBL" id="KAL0948428.1"/>
    </source>
</evidence>
<feature type="compositionally biased region" description="Polar residues" evidence="1">
    <location>
        <begin position="27"/>
        <end position="36"/>
    </location>
</feature>
<feature type="compositionally biased region" description="Basic and acidic residues" evidence="1">
    <location>
        <begin position="79"/>
        <end position="96"/>
    </location>
</feature>
<gene>
    <name evidence="2" type="ORF">HGRIS_011007</name>
</gene>
<evidence type="ECO:0000313" key="3">
    <source>
        <dbReference type="Proteomes" id="UP001556367"/>
    </source>
</evidence>
<accession>A0ABR3IYS7</accession>
<reference evidence="3" key="1">
    <citation type="submission" date="2024-06" db="EMBL/GenBank/DDBJ databases">
        <title>Multi-omics analyses provide insights into the biosynthesis of the anticancer antibiotic pleurotin in Hohenbuehelia grisea.</title>
        <authorList>
            <person name="Weaver J.A."/>
            <person name="Alberti F."/>
        </authorList>
    </citation>
    <scope>NUCLEOTIDE SEQUENCE [LARGE SCALE GENOMIC DNA]</scope>
    <source>
        <strain evidence="3">T-177</strain>
    </source>
</reference>
<feature type="region of interest" description="Disordered" evidence="1">
    <location>
        <begin position="1"/>
        <end position="147"/>
    </location>
</feature>
<dbReference type="EMBL" id="JASNQZ010000014">
    <property type="protein sequence ID" value="KAL0948428.1"/>
    <property type="molecule type" value="Genomic_DNA"/>
</dbReference>
<protein>
    <submittedName>
        <fullName evidence="2">Uncharacterized protein</fullName>
    </submittedName>
</protein>
<keyword evidence="3" id="KW-1185">Reference proteome</keyword>